<dbReference type="EMBL" id="BAAAZW010000008">
    <property type="protein sequence ID" value="GAA3966108.1"/>
    <property type="molecule type" value="Genomic_DNA"/>
</dbReference>
<protein>
    <submittedName>
        <fullName evidence="2">Antitoxin VbhA family protein</fullName>
    </submittedName>
</protein>
<dbReference type="Pfam" id="PF18495">
    <property type="entry name" value="VbhA"/>
    <property type="match status" value="1"/>
</dbReference>
<evidence type="ECO:0000313" key="2">
    <source>
        <dbReference type="EMBL" id="GAA3966108.1"/>
    </source>
</evidence>
<keyword evidence="3" id="KW-1185">Reference proteome</keyword>
<sequence>MSELQKAQRRVRTIRAIRRSSELEGARSTDATRADQLAYARGAISVIELGERVRSRHNRE</sequence>
<name>A0ABP7PIB3_9ACTN</name>
<reference evidence="3" key="1">
    <citation type="journal article" date="2019" name="Int. J. Syst. Evol. Microbiol.">
        <title>The Global Catalogue of Microorganisms (GCM) 10K type strain sequencing project: providing services to taxonomists for standard genome sequencing and annotation.</title>
        <authorList>
            <consortium name="The Broad Institute Genomics Platform"/>
            <consortium name="The Broad Institute Genome Sequencing Center for Infectious Disease"/>
            <person name="Wu L."/>
            <person name="Ma J."/>
        </authorList>
    </citation>
    <scope>NUCLEOTIDE SEQUENCE [LARGE SCALE GENOMIC DNA]</scope>
    <source>
        <strain evidence="3">JCM 16923</strain>
    </source>
</reference>
<organism evidence="2 3">
    <name type="scientific">Gordonia caeni</name>
    <dbReference type="NCBI Taxonomy" id="1007097"/>
    <lineage>
        <taxon>Bacteria</taxon>
        <taxon>Bacillati</taxon>
        <taxon>Actinomycetota</taxon>
        <taxon>Actinomycetes</taxon>
        <taxon>Mycobacteriales</taxon>
        <taxon>Gordoniaceae</taxon>
        <taxon>Gordonia</taxon>
    </lineage>
</organism>
<comment type="caution">
    <text evidence="2">The sequence shown here is derived from an EMBL/GenBank/DDBJ whole genome shotgun (WGS) entry which is preliminary data.</text>
</comment>
<feature type="domain" description="Antitoxin VbhA" evidence="1">
    <location>
        <begin position="10"/>
        <end position="56"/>
    </location>
</feature>
<dbReference type="Gene3D" id="1.10.8.1050">
    <property type="entry name" value="Antitoxin VbhA-like"/>
    <property type="match status" value="1"/>
</dbReference>
<proteinExistence type="predicted"/>
<dbReference type="InterPro" id="IPR043038">
    <property type="entry name" value="VbhA_sf"/>
</dbReference>
<dbReference type="Proteomes" id="UP001418444">
    <property type="component" value="Unassembled WGS sequence"/>
</dbReference>
<dbReference type="InterPro" id="IPR041535">
    <property type="entry name" value="VbhA"/>
</dbReference>
<gene>
    <name evidence="2" type="ORF">GCM10022231_28700</name>
</gene>
<evidence type="ECO:0000259" key="1">
    <source>
        <dbReference type="Pfam" id="PF18495"/>
    </source>
</evidence>
<evidence type="ECO:0000313" key="3">
    <source>
        <dbReference type="Proteomes" id="UP001418444"/>
    </source>
</evidence>
<dbReference type="RefSeq" id="WP_344784955.1">
    <property type="nucleotide sequence ID" value="NZ_BAAAZW010000008.1"/>
</dbReference>
<accession>A0ABP7PIB3</accession>